<organism evidence="4 5">
    <name type="scientific">Trifolium medium</name>
    <dbReference type="NCBI Taxonomy" id="97028"/>
    <lineage>
        <taxon>Eukaryota</taxon>
        <taxon>Viridiplantae</taxon>
        <taxon>Streptophyta</taxon>
        <taxon>Embryophyta</taxon>
        <taxon>Tracheophyta</taxon>
        <taxon>Spermatophyta</taxon>
        <taxon>Magnoliopsida</taxon>
        <taxon>eudicotyledons</taxon>
        <taxon>Gunneridae</taxon>
        <taxon>Pentapetalae</taxon>
        <taxon>rosids</taxon>
        <taxon>fabids</taxon>
        <taxon>Fabales</taxon>
        <taxon>Fabaceae</taxon>
        <taxon>Papilionoideae</taxon>
        <taxon>50 kb inversion clade</taxon>
        <taxon>NPAAA clade</taxon>
        <taxon>Hologalegina</taxon>
        <taxon>IRL clade</taxon>
        <taxon>Trifolieae</taxon>
        <taxon>Trifolium</taxon>
    </lineage>
</organism>
<dbReference type="GO" id="GO:0030246">
    <property type="term" value="F:carbohydrate binding"/>
    <property type="evidence" value="ECO:0007669"/>
    <property type="project" value="UniProtKB-KW"/>
</dbReference>
<keyword evidence="4" id="KW-0675">Receptor</keyword>
<feature type="non-terminal residue" evidence="4">
    <location>
        <position position="97"/>
    </location>
</feature>
<keyword evidence="4" id="KW-0808">Transferase</keyword>
<name>A0A392SXR6_9FABA</name>
<comment type="caution">
    <text evidence="4">The sequence shown here is derived from an EMBL/GenBank/DDBJ whole genome shotgun (WGS) entry which is preliminary data.</text>
</comment>
<dbReference type="PANTHER" id="PTHR27007">
    <property type="match status" value="1"/>
</dbReference>
<dbReference type="InterPro" id="IPR050528">
    <property type="entry name" value="L-type_Lectin-RKs"/>
</dbReference>
<dbReference type="InterPro" id="IPR000719">
    <property type="entry name" value="Prot_kinase_dom"/>
</dbReference>
<feature type="domain" description="Protein kinase" evidence="3">
    <location>
        <begin position="1"/>
        <end position="97"/>
    </location>
</feature>
<dbReference type="EMBL" id="LXQA010456418">
    <property type="protein sequence ID" value="MCI53014.1"/>
    <property type="molecule type" value="Genomic_DNA"/>
</dbReference>
<reference evidence="4 5" key="1">
    <citation type="journal article" date="2018" name="Front. Plant Sci.">
        <title>Red Clover (Trifolium pratense) and Zigzag Clover (T. medium) - A Picture of Genomic Similarities and Differences.</title>
        <authorList>
            <person name="Dluhosova J."/>
            <person name="Istvanek J."/>
            <person name="Nedelnik J."/>
            <person name="Repkova J."/>
        </authorList>
    </citation>
    <scope>NUCLEOTIDE SEQUENCE [LARGE SCALE GENOMIC DNA]</scope>
    <source>
        <strain evidence="5">cv. 10/8</strain>
        <tissue evidence="4">Leaf</tissue>
    </source>
</reference>
<accession>A0A392SXR6</accession>
<sequence>GDFGLALMHEHHGQVASTTKVLGTLGYIAPEVIRTGRASTMSDVFGFGILVLEVICGRRPIEEHKQGLIEWVESLMVLGQLHNAVDERLKAKGGYPI</sequence>
<evidence type="ECO:0000313" key="4">
    <source>
        <dbReference type="EMBL" id="MCI53014.1"/>
    </source>
</evidence>
<dbReference type="AlphaFoldDB" id="A0A392SXR6"/>
<dbReference type="Proteomes" id="UP000265520">
    <property type="component" value="Unassembled WGS sequence"/>
</dbReference>
<dbReference type="SUPFAM" id="SSF56112">
    <property type="entry name" value="Protein kinase-like (PK-like)"/>
    <property type="match status" value="1"/>
</dbReference>
<dbReference type="GO" id="GO:0005524">
    <property type="term" value="F:ATP binding"/>
    <property type="evidence" value="ECO:0007669"/>
    <property type="project" value="UniProtKB-KW"/>
</dbReference>
<keyword evidence="4" id="KW-0418">Kinase</keyword>
<proteinExistence type="predicted"/>
<keyword evidence="2" id="KW-0067">ATP-binding</keyword>
<evidence type="ECO:0000256" key="2">
    <source>
        <dbReference type="ARBA" id="ARBA00022840"/>
    </source>
</evidence>
<dbReference type="GO" id="GO:0004672">
    <property type="term" value="F:protein kinase activity"/>
    <property type="evidence" value="ECO:0007669"/>
    <property type="project" value="InterPro"/>
</dbReference>
<keyword evidence="4" id="KW-0430">Lectin</keyword>
<dbReference type="Gene3D" id="1.10.510.10">
    <property type="entry name" value="Transferase(Phosphotransferase) domain 1"/>
    <property type="match status" value="1"/>
</dbReference>
<evidence type="ECO:0000313" key="5">
    <source>
        <dbReference type="Proteomes" id="UP000265520"/>
    </source>
</evidence>
<evidence type="ECO:0000259" key="3">
    <source>
        <dbReference type="PROSITE" id="PS50011"/>
    </source>
</evidence>
<feature type="non-terminal residue" evidence="4">
    <location>
        <position position="1"/>
    </location>
</feature>
<keyword evidence="5" id="KW-1185">Reference proteome</keyword>
<dbReference type="Pfam" id="PF00069">
    <property type="entry name" value="Pkinase"/>
    <property type="match status" value="1"/>
</dbReference>
<evidence type="ECO:0000256" key="1">
    <source>
        <dbReference type="ARBA" id="ARBA00022741"/>
    </source>
</evidence>
<protein>
    <submittedName>
        <fullName evidence="4">L-type lectin-domain containing receptor kinase VII.1-like</fullName>
    </submittedName>
</protein>
<dbReference type="InterPro" id="IPR011009">
    <property type="entry name" value="Kinase-like_dom_sf"/>
</dbReference>
<keyword evidence="1" id="KW-0547">Nucleotide-binding</keyword>
<dbReference type="PROSITE" id="PS50011">
    <property type="entry name" value="PROTEIN_KINASE_DOM"/>
    <property type="match status" value="1"/>
</dbReference>